<organism evidence="1 2">
    <name type="scientific">Apodemus speciosus</name>
    <name type="common">Large Japanese field mouse</name>
    <dbReference type="NCBI Taxonomy" id="105296"/>
    <lineage>
        <taxon>Eukaryota</taxon>
        <taxon>Metazoa</taxon>
        <taxon>Chordata</taxon>
        <taxon>Craniata</taxon>
        <taxon>Vertebrata</taxon>
        <taxon>Euteleostomi</taxon>
        <taxon>Mammalia</taxon>
        <taxon>Eutheria</taxon>
        <taxon>Euarchontoglires</taxon>
        <taxon>Glires</taxon>
        <taxon>Rodentia</taxon>
        <taxon>Myomorpha</taxon>
        <taxon>Muroidea</taxon>
        <taxon>Muridae</taxon>
        <taxon>Murinae</taxon>
        <taxon>Apodemus</taxon>
    </lineage>
</organism>
<reference evidence="1 2" key="1">
    <citation type="submission" date="2024-08" db="EMBL/GenBank/DDBJ databases">
        <title>The draft genome of Apodemus speciosus.</title>
        <authorList>
            <person name="Nabeshima K."/>
            <person name="Suzuki S."/>
            <person name="Onuma M."/>
        </authorList>
    </citation>
    <scope>NUCLEOTIDE SEQUENCE [LARGE SCALE GENOMIC DNA]</scope>
    <source>
        <strain evidence="1">IB14-021</strain>
    </source>
</reference>
<gene>
    <name evidence="1" type="ORF">APTSU1_001854700</name>
</gene>
<name>A0ABQ0FVQ5_APOSI</name>
<sequence>METTCNLARLYCVASRTYSTLPAVILLKIHESSKS</sequence>
<dbReference type="EMBL" id="BAAFST010000021">
    <property type="protein sequence ID" value="GAB1303306.1"/>
    <property type="molecule type" value="Genomic_DNA"/>
</dbReference>
<proteinExistence type="predicted"/>
<evidence type="ECO:0000313" key="2">
    <source>
        <dbReference type="Proteomes" id="UP001623349"/>
    </source>
</evidence>
<keyword evidence="2" id="KW-1185">Reference proteome</keyword>
<protein>
    <submittedName>
        <fullName evidence="1">Uncharacterized protein</fullName>
    </submittedName>
</protein>
<comment type="caution">
    <text evidence="1">The sequence shown here is derived from an EMBL/GenBank/DDBJ whole genome shotgun (WGS) entry which is preliminary data.</text>
</comment>
<accession>A0ABQ0FVQ5</accession>
<evidence type="ECO:0000313" key="1">
    <source>
        <dbReference type="EMBL" id="GAB1303306.1"/>
    </source>
</evidence>
<dbReference type="Proteomes" id="UP001623349">
    <property type="component" value="Unassembled WGS sequence"/>
</dbReference>